<protein>
    <recommendedName>
        <fullName evidence="2">Glycosyltransferase subfamily 4-like N-terminal domain-containing protein</fullName>
    </recommendedName>
</protein>
<feature type="non-terminal residue" evidence="1">
    <location>
        <position position="72"/>
    </location>
</feature>
<proteinExistence type="predicted"/>
<dbReference type="EMBL" id="UINC01178646">
    <property type="protein sequence ID" value="SVD86920.1"/>
    <property type="molecule type" value="Genomic_DNA"/>
</dbReference>
<evidence type="ECO:0000313" key="1">
    <source>
        <dbReference type="EMBL" id="SVD86920.1"/>
    </source>
</evidence>
<evidence type="ECO:0008006" key="2">
    <source>
        <dbReference type="Google" id="ProtNLM"/>
    </source>
</evidence>
<accession>A0A382YUY3</accession>
<gene>
    <name evidence="1" type="ORF">METZ01_LOCUS439774</name>
</gene>
<organism evidence="1">
    <name type="scientific">marine metagenome</name>
    <dbReference type="NCBI Taxonomy" id="408172"/>
    <lineage>
        <taxon>unclassified sequences</taxon>
        <taxon>metagenomes</taxon>
        <taxon>ecological metagenomes</taxon>
    </lineage>
</organism>
<dbReference type="AlphaFoldDB" id="A0A382YUY3"/>
<sequence length="72" mass="8182">MAVRTVVVCEAQVPFVEGGAEFHVRALVTQLREHGYQTELVSVPFKWYQKKEILAHATIWRLLDLSESNGQA</sequence>
<reference evidence="1" key="1">
    <citation type="submission" date="2018-05" db="EMBL/GenBank/DDBJ databases">
        <authorList>
            <person name="Lanie J.A."/>
            <person name="Ng W.-L."/>
            <person name="Kazmierczak K.M."/>
            <person name="Andrzejewski T.M."/>
            <person name="Davidsen T.M."/>
            <person name="Wayne K.J."/>
            <person name="Tettelin H."/>
            <person name="Glass J.I."/>
            <person name="Rusch D."/>
            <person name="Podicherti R."/>
            <person name="Tsui H.-C.T."/>
            <person name="Winkler M.E."/>
        </authorList>
    </citation>
    <scope>NUCLEOTIDE SEQUENCE</scope>
</reference>
<name>A0A382YUY3_9ZZZZ</name>